<dbReference type="RefSeq" id="WP_164126892.1">
    <property type="nucleotide sequence ID" value="NZ_JAAGOX010000002.1"/>
</dbReference>
<dbReference type="Gene3D" id="3.40.50.300">
    <property type="entry name" value="P-loop containing nucleotide triphosphate hydrolases"/>
    <property type="match status" value="1"/>
</dbReference>
<organism evidence="1">
    <name type="scientific">Ruegeria sp. PrR005</name>
    <dbReference type="NCBI Taxonomy" id="2706882"/>
    <lineage>
        <taxon>Bacteria</taxon>
        <taxon>Pseudomonadati</taxon>
        <taxon>Pseudomonadota</taxon>
        <taxon>Alphaproteobacteria</taxon>
        <taxon>Rhodobacterales</taxon>
        <taxon>Roseobacteraceae</taxon>
        <taxon>Ruegeria</taxon>
    </lineage>
</organism>
<dbReference type="InterPro" id="IPR005331">
    <property type="entry name" value="Sulfotransferase"/>
</dbReference>
<sequence>MDLINHARQMNSRFLDRFSKQRFVFHHVPKCGGTSVGRALRMRYLTSQATVKPEPSFRAFKAFSGRTDTEQMLIDVINLRKQMMLYLLYDDVRCVSLHVPFSRAAYREFHQTYKFITILREPVARFISHYNWSSGRPGSHGYIEESFDEFLTSERAWRMGAEYVEMFADLPTSADIRTSEAVNMAISNLAAFDVIGRLDDLEGFAKDIHSNLGVRVKIGHENKAPGGAKNVSTKDLSPEQMEKIRDVCAPDIAVWNGVFGPDGKRLTQPACAPGT</sequence>
<accession>A0A6B2NLZ7</accession>
<dbReference type="SUPFAM" id="SSF52540">
    <property type="entry name" value="P-loop containing nucleoside triphosphate hydrolases"/>
    <property type="match status" value="1"/>
</dbReference>
<reference evidence="1" key="1">
    <citation type="submission" date="2020-02" db="EMBL/GenBank/DDBJ databases">
        <title>Delineation of the pyrene-degrading pathway in Roseobacter clade bacteria by genomic analysis.</title>
        <authorList>
            <person name="Zhou H."/>
            <person name="Wang H."/>
        </authorList>
    </citation>
    <scope>NUCLEOTIDE SEQUENCE</scope>
    <source>
        <strain evidence="1">PrR005</strain>
    </source>
</reference>
<evidence type="ECO:0000313" key="1">
    <source>
        <dbReference type="EMBL" id="NDW43537.1"/>
    </source>
</evidence>
<gene>
    <name evidence="1" type="ORF">G0P99_01030</name>
</gene>
<dbReference type="InterPro" id="IPR027417">
    <property type="entry name" value="P-loop_NTPase"/>
</dbReference>
<name>A0A6B2NLZ7_9RHOB</name>
<dbReference type="Pfam" id="PF03567">
    <property type="entry name" value="Sulfotransfer_2"/>
    <property type="match status" value="1"/>
</dbReference>
<proteinExistence type="predicted"/>
<dbReference type="GO" id="GO:0008146">
    <property type="term" value="F:sulfotransferase activity"/>
    <property type="evidence" value="ECO:0007669"/>
    <property type="project" value="InterPro"/>
</dbReference>
<dbReference type="AlphaFoldDB" id="A0A6B2NLZ7"/>
<dbReference type="EMBL" id="JAAGOX010000002">
    <property type="protein sequence ID" value="NDW43537.1"/>
    <property type="molecule type" value="Genomic_DNA"/>
</dbReference>
<keyword evidence="1" id="KW-0808">Transferase</keyword>
<dbReference type="GO" id="GO:0016020">
    <property type="term" value="C:membrane"/>
    <property type="evidence" value="ECO:0007669"/>
    <property type="project" value="InterPro"/>
</dbReference>
<comment type="caution">
    <text evidence="1">The sequence shown here is derived from an EMBL/GenBank/DDBJ whole genome shotgun (WGS) entry which is preliminary data.</text>
</comment>
<protein>
    <submittedName>
        <fullName evidence="1">Sulfotransferase family protein</fullName>
    </submittedName>
</protein>